<name>Q0TWZ4_PHANO</name>
<evidence type="ECO:0008006" key="3">
    <source>
        <dbReference type="Google" id="ProtNLM"/>
    </source>
</evidence>
<reference evidence="2" key="1">
    <citation type="journal article" date="2007" name="Plant Cell">
        <title>Dothideomycete-plant interactions illuminated by genome sequencing and EST analysis of the wheat pathogen Stagonospora nodorum.</title>
        <authorList>
            <person name="Hane J.K."/>
            <person name="Lowe R.G."/>
            <person name="Solomon P.S."/>
            <person name="Tan K.C."/>
            <person name="Schoch C.L."/>
            <person name="Spatafora J.W."/>
            <person name="Crous P.W."/>
            <person name="Kodira C."/>
            <person name="Birren B.W."/>
            <person name="Galagan J.E."/>
            <person name="Torriani S.F."/>
            <person name="McDonald B.A."/>
            <person name="Oliver R.P."/>
        </authorList>
    </citation>
    <scope>NUCLEOTIDE SEQUENCE [LARGE SCALE GENOMIC DNA]</scope>
    <source>
        <strain evidence="2">SN15 / ATCC MYA-4574 / FGSC 10173</strain>
    </source>
</reference>
<dbReference type="Gene3D" id="1.10.8.10">
    <property type="entry name" value="DNA helicase RuvA subunit, C-terminal domain"/>
    <property type="match status" value="1"/>
</dbReference>
<evidence type="ECO:0000313" key="2">
    <source>
        <dbReference type="Proteomes" id="UP000001055"/>
    </source>
</evidence>
<gene>
    <name evidence="1" type="ORF">SNOG_16072</name>
</gene>
<sequence length="83" mass="9231">MPPAYTTQQKNAIAQFMSFTSVDRTAAARVLKSHNWDAQAAINTFPTSLPRLGANRSQPTHRHHNGLVATSVEKCWQHNYTGP</sequence>
<dbReference type="Pfam" id="PF14555">
    <property type="entry name" value="UBA_4"/>
    <property type="match status" value="1"/>
</dbReference>
<dbReference type="GeneID" id="5983131"/>
<dbReference type="Proteomes" id="UP000001055">
    <property type="component" value="Unassembled WGS sequence"/>
</dbReference>
<proteinExistence type="predicted"/>
<organism evidence="1 2">
    <name type="scientific">Phaeosphaeria nodorum (strain SN15 / ATCC MYA-4574 / FGSC 10173)</name>
    <name type="common">Glume blotch fungus</name>
    <name type="synonym">Parastagonospora nodorum</name>
    <dbReference type="NCBI Taxonomy" id="321614"/>
    <lineage>
        <taxon>Eukaryota</taxon>
        <taxon>Fungi</taxon>
        <taxon>Dikarya</taxon>
        <taxon>Ascomycota</taxon>
        <taxon>Pezizomycotina</taxon>
        <taxon>Dothideomycetes</taxon>
        <taxon>Pleosporomycetidae</taxon>
        <taxon>Pleosporales</taxon>
        <taxon>Pleosporineae</taxon>
        <taxon>Phaeosphaeriaceae</taxon>
        <taxon>Parastagonospora</taxon>
    </lineage>
</organism>
<accession>Q0TWZ4</accession>
<dbReference type="EMBL" id="CH445366">
    <property type="protein sequence ID" value="EAT76651.1"/>
    <property type="molecule type" value="Genomic_DNA"/>
</dbReference>
<dbReference type="SUPFAM" id="SSF46934">
    <property type="entry name" value="UBA-like"/>
    <property type="match status" value="1"/>
</dbReference>
<dbReference type="RefSeq" id="XP_001806201.1">
    <property type="nucleotide sequence ID" value="XM_001806149.1"/>
</dbReference>
<evidence type="ECO:0000313" key="1">
    <source>
        <dbReference type="EMBL" id="EAT76651.1"/>
    </source>
</evidence>
<dbReference type="STRING" id="321614.Q0TWZ4"/>
<dbReference type="InterPro" id="IPR009060">
    <property type="entry name" value="UBA-like_sf"/>
</dbReference>
<protein>
    <recommendedName>
        <fullName evidence="3">UBA domain-containing protein</fullName>
    </recommendedName>
</protein>
<dbReference type="HOGENOM" id="CLU_2543333_0_0_1"/>
<dbReference type="KEGG" id="pno:SNOG_16072"/>
<dbReference type="InParanoid" id="Q0TWZ4"/>
<dbReference type="AlphaFoldDB" id="Q0TWZ4"/>
<dbReference type="CDD" id="cd14273">
    <property type="entry name" value="UBA_TAP-C_like"/>
    <property type="match status" value="1"/>
</dbReference>
<dbReference type="VEuPathDB" id="FungiDB:JI435_160730"/>